<evidence type="ECO:0000256" key="1">
    <source>
        <dbReference type="SAM" id="MobiDB-lite"/>
    </source>
</evidence>
<dbReference type="InterPro" id="IPR029052">
    <property type="entry name" value="Metallo-depent_PP-like"/>
</dbReference>
<protein>
    <recommendedName>
        <fullName evidence="4">Calcineurin-like phosphoesterase domain-containing protein</fullName>
    </recommendedName>
</protein>
<feature type="compositionally biased region" description="Pro residues" evidence="1">
    <location>
        <begin position="293"/>
        <end position="335"/>
    </location>
</feature>
<reference evidence="2" key="1">
    <citation type="journal article" date="2022" name="bioRxiv">
        <title>Genomics of Preaxostyla Flagellates Illuminates Evolutionary Transitions and the Path Towards Mitochondrial Loss.</title>
        <authorList>
            <person name="Novak L.V.F."/>
            <person name="Treitli S.C."/>
            <person name="Pyrih J."/>
            <person name="Halakuc P."/>
            <person name="Pipaliya S.V."/>
            <person name="Vacek V."/>
            <person name="Brzon O."/>
            <person name="Soukal P."/>
            <person name="Eme L."/>
            <person name="Dacks J.B."/>
            <person name="Karnkowska A."/>
            <person name="Elias M."/>
            <person name="Hampl V."/>
        </authorList>
    </citation>
    <scope>NUCLEOTIDE SEQUENCE</scope>
    <source>
        <strain evidence="2">RCP-MX</strain>
    </source>
</reference>
<dbReference type="EMBL" id="JAPMOS010000390">
    <property type="protein sequence ID" value="KAJ4452770.1"/>
    <property type="molecule type" value="Genomic_DNA"/>
</dbReference>
<dbReference type="Gene3D" id="3.60.21.10">
    <property type="match status" value="1"/>
</dbReference>
<dbReference type="PANTHER" id="PTHR37844">
    <property type="entry name" value="SER/THR PROTEIN PHOSPHATASE SUPERFAMILY (AFU_ORTHOLOGUE AFUA_1G14840)"/>
    <property type="match status" value="1"/>
</dbReference>
<evidence type="ECO:0008006" key="4">
    <source>
        <dbReference type="Google" id="ProtNLM"/>
    </source>
</evidence>
<dbReference type="Proteomes" id="UP001141327">
    <property type="component" value="Unassembled WGS sequence"/>
</dbReference>
<evidence type="ECO:0000313" key="2">
    <source>
        <dbReference type="EMBL" id="KAJ4452770.1"/>
    </source>
</evidence>
<dbReference type="SUPFAM" id="SSF56300">
    <property type="entry name" value="Metallo-dependent phosphatases"/>
    <property type="match status" value="1"/>
</dbReference>
<feature type="region of interest" description="Disordered" evidence="1">
    <location>
        <begin position="292"/>
        <end position="340"/>
    </location>
</feature>
<keyword evidence="3" id="KW-1185">Reference proteome</keyword>
<organism evidence="2 3">
    <name type="scientific">Paratrimastix pyriformis</name>
    <dbReference type="NCBI Taxonomy" id="342808"/>
    <lineage>
        <taxon>Eukaryota</taxon>
        <taxon>Metamonada</taxon>
        <taxon>Preaxostyla</taxon>
        <taxon>Paratrimastigidae</taxon>
        <taxon>Paratrimastix</taxon>
    </lineage>
</organism>
<sequence length="411" mass="45736">MGNCPRAGGSPTMRRPPADYVDRVPFSYVPYPSTFQSDCDCIMVRARQELEDQLREKRPRNSEPKGSPLSLRLVYRAFRLASFYPRSAVFSHLLQTMNFVAAEDSAHSSALWRCPPLYGPLGSLASPKNPPEEKRAALTMNDLKKIYTAPGQLATASYLDSLHTIDLQWLESQLRDCHARGQQVIVATHHAPMIFRESRAAPQNDCAYGSDLTYLMRQWGPAEGTGTLRAWFHGHTHVSGHTMVAGVYVASNQTGNPIPASERRSRFEPELSIPFPLPSPEELQRIRVDALSIPPPAATPPPSPVPPLAPSPAPAAPAPTATPQPPSPTTPPPTTPKAVWTPRLTREPYWDMAEWLMRLILLPAARHAPLTYSDIDLFWGLSSLVYGTYRLLSPSSFWNYSPPPSRRDDFW</sequence>
<name>A0ABQ8U123_9EUKA</name>
<feature type="region of interest" description="Disordered" evidence="1">
    <location>
        <begin position="255"/>
        <end position="278"/>
    </location>
</feature>
<accession>A0ABQ8U123</accession>
<gene>
    <name evidence="2" type="ORF">PAPYR_12962</name>
</gene>
<proteinExistence type="predicted"/>
<evidence type="ECO:0000313" key="3">
    <source>
        <dbReference type="Proteomes" id="UP001141327"/>
    </source>
</evidence>
<dbReference type="PANTHER" id="PTHR37844:SF1">
    <property type="entry name" value="CALCINEURIN-LIKE PHOSPHOESTERASE DOMAIN-CONTAINING PROTEIN"/>
    <property type="match status" value="1"/>
</dbReference>
<comment type="caution">
    <text evidence="2">The sequence shown here is derived from an EMBL/GenBank/DDBJ whole genome shotgun (WGS) entry which is preliminary data.</text>
</comment>